<dbReference type="CDD" id="cd18622">
    <property type="entry name" value="GH32_Inu-like"/>
    <property type="match status" value="1"/>
</dbReference>
<accession>M7P274</accession>
<dbReference type="GO" id="GO:0005987">
    <property type="term" value="P:sucrose catabolic process"/>
    <property type="evidence" value="ECO:0007669"/>
    <property type="project" value="TreeGrafter"/>
</dbReference>
<dbReference type="SUPFAM" id="SSF49899">
    <property type="entry name" value="Concanavalin A-like lectins/glucanases"/>
    <property type="match status" value="1"/>
</dbReference>
<keyword evidence="3 4" id="KW-0326">Glycosidase</keyword>
<dbReference type="SMART" id="SM00640">
    <property type="entry name" value="Glyco_32"/>
    <property type="match status" value="1"/>
</dbReference>
<evidence type="ECO:0000256" key="5">
    <source>
        <dbReference type="SAM" id="SignalP"/>
    </source>
</evidence>
<evidence type="ECO:0000256" key="3">
    <source>
        <dbReference type="ARBA" id="ARBA00023295"/>
    </source>
</evidence>
<protein>
    <submittedName>
        <fullName evidence="8">Levanase</fullName>
        <ecNumber evidence="8">3.2.1.80</ecNumber>
    </submittedName>
</protein>
<keyword evidence="2 4" id="KW-0378">Hydrolase</keyword>
<feature type="chain" id="PRO_5004082713" evidence="5">
    <location>
        <begin position="22"/>
        <end position="694"/>
    </location>
</feature>
<dbReference type="EMBL" id="AODQ01000002">
    <property type="protein sequence ID" value="EMR04669.1"/>
    <property type="molecule type" value="Genomic_DNA"/>
</dbReference>
<sequence>MKRVPLLLGFCAVLYSCGTNSQTAETSQHAPATISNSFPEKHRPQFHFTPPSGWMNDPNGMVYHEGEYHLFYQHNPDSTVWGPMHWGHAVSKDMVHWEHLPIGLYPDSLGTIFSGSAVVDVHNTSGLGSKENPPLVAIFTYHNAEAERAGRNDFQTQGIAFSVDKGRSWTKYASNPVLPNPGIRDFRDPKVMWHEEQQKWIMALAVADHISFYSSKNLKEWRHESDFGANVGGHGGVWECPDLFKMPVAGTNQEKWVLLVSINPGGPNGGSATQYFVGDFDGSKFVLDQQFAQQLSAKPAVPAGKVFAAFEGKDWGSWVAEGEAFGSAPATGAIESQQKVSGFRDKGVVNSFRRGDASTGKLISPAFTIESDYINLLVGGGKHPTGTAVRLLVNNEVVKTATGKNSETLDWVAWDTKALRGQEARIEVIDTETGGWGHVLLDQVMFAAEPAKESKEGIWLDWGRDNYAGVTWSDVPKADGRRLFMGWMSNWAYANLVPTENWRSAMTVARSLSLENTAAGLRLTSQPVNELQAIYGATHNLQAQPVSGVLNISETLSATPATFALNLNLVTAGADSDFMVELSNSMGQKAVVGYDAARNEYFINRTAAGAHTFSDDFGGIHWAPRIATGSTHHLQLLVDVASVEFFADGGKTVMTDVLFPDEPFTFLTLQTSGGQVQLKSGELIELKSIWSAAN</sequence>
<name>M7P274_9BACT</name>
<evidence type="ECO:0000256" key="4">
    <source>
        <dbReference type="RuleBase" id="RU362110"/>
    </source>
</evidence>
<dbReference type="eggNOG" id="COG1621">
    <property type="taxonomic scope" value="Bacteria"/>
</dbReference>
<dbReference type="Gene3D" id="2.115.10.20">
    <property type="entry name" value="Glycosyl hydrolase domain, family 43"/>
    <property type="match status" value="2"/>
</dbReference>
<organism evidence="8 9">
    <name type="scientific">Cesiribacter andamanensis AMV16</name>
    <dbReference type="NCBI Taxonomy" id="1279009"/>
    <lineage>
        <taxon>Bacteria</taxon>
        <taxon>Pseudomonadati</taxon>
        <taxon>Bacteroidota</taxon>
        <taxon>Cytophagia</taxon>
        <taxon>Cytophagales</taxon>
        <taxon>Cesiribacteraceae</taxon>
        <taxon>Cesiribacter</taxon>
    </lineage>
</organism>
<dbReference type="SUPFAM" id="SSF75005">
    <property type="entry name" value="Arabinanase/levansucrase/invertase"/>
    <property type="match status" value="2"/>
</dbReference>
<dbReference type="GO" id="GO:0005737">
    <property type="term" value="C:cytoplasm"/>
    <property type="evidence" value="ECO:0007669"/>
    <property type="project" value="TreeGrafter"/>
</dbReference>
<dbReference type="GO" id="GO:0051669">
    <property type="term" value="F:fructan beta-fructosidase activity"/>
    <property type="evidence" value="ECO:0007669"/>
    <property type="project" value="UniProtKB-EC"/>
</dbReference>
<dbReference type="Pfam" id="PF08244">
    <property type="entry name" value="Glyco_hydro_32C"/>
    <property type="match status" value="1"/>
</dbReference>
<feature type="domain" description="Glycosyl hydrolase family 32 N-terminal" evidence="6">
    <location>
        <begin position="47"/>
        <end position="292"/>
    </location>
</feature>
<dbReference type="OrthoDB" id="9759709at2"/>
<keyword evidence="9" id="KW-1185">Reference proteome</keyword>
<dbReference type="InterPro" id="IPR018053">
    <property type="entry name" value="Glyco_hydro_32_AS"/>
</dbReference>
<feature type="domain" description="Glycosyl hydrolase family 32 N-terminal" evidence="6">
    <location>
        <begin position="452"/>
        <end position="522"/>
    </location>
</feature>
<feature type="domain" description="Glycosyl hydrolase family 32 C-terminal" evidence="7">
    <location>
        <begin position="530"/>
        <end position="681"/>
    </location>
</feature>
<dbReference type="InterPro" id="IPR013189">
    <property type="entry name" value="Glyco_hydro_32_C"/>
</dbReference>
<evidence type="ECO:0000313" key="8">
    <source>
        <dbReference type="EMBL" id="EMR04669.1"/>
    </source>
</evidence>
<dbReference type="GO" id="GO:0004575">
    <property type="term" value="F:sucrose alpha-glucosidase activity"/>
    <property type="evidence" value="ECO:0007669"/>
    <property type="project" value="TreeGrafter"/>
</dbReference>
<evidence type="ECO:0000313" key="9">
    <source>
        <dbReference type="Proteomes" id="UP000011910"/>
    </source>
</evidence>
<feature type="signal peptide" evidence="5">
    <location>
        <begin position="1"/>
        <end position="21"/>
    </location>
</feature>
<dbReference type="EC" id="3.2.1.80" evidence="8"/>
<evidence type="ECO:0000256" key="1">
    <source>
        <dbReference type="ARBA" id="ARBA00009902"/>
    </source>
</evidence>
<dbReference type="STRING" id="1279009.ADICEAN_00121"/>
<dbReference type="PANTHER" id="PTHR42800:SF1">
    <property type="entry name" value="EXOINULINASE INUD (AFU_ORTHOLOGUE AFUA_5G00480)"/>
    <property type="match status" value="1"/>
</dbReference>
<dbReference type="InterPro" id="IPR001362">
    <property type="entry name" value="Glyco_hydro_32"/>
</dbReference>
<dbReference type="PANTHER" id="PTHR42800">
    <property type="entry name" value="EXOINULINASE INUD (AFU_ORTHOLOGUE AFUA_5G00480)"/>
    <property type="match status" value="1"/>
</dbReference>
<dbReference type="RefSeq" id="WP_009193534.1">
    <property type="nucleotide sequence ID" value="NZ_AODQ01000002.1"/>
</dbReference>
<evidence type="ECO:0000259" key="6">
    <source>
        <dbReference type="Pfam" id="PF00251"/>
    </source>
</evidence>
<evidence type="ECO:0000259" key="7">
    <source>
        <dbReference type="Pfam" id="PF08244"/>
    </source>
</evidence>
<dbReference type="Pfam" id="PF00251">
    <property type="entry name" value="Glyco_hydro_32N"/>
    <property type="match status" value="2"/>
</dbReference>
<dbReference type="PATRIC" id="fig|1279009.4.peg.125"/>
<dbReference type="PROSITE" id="PS51257">
    <property type="entry name" value="PROKAR_LIPOPROTEIN"/>
    <property type="match status" value="1"/>
</dbReference>
<dbReference type="InterPro" id="IPR013320">
    <property type="entry name" value="ConA-like_dom_sf"/>
</dbReference>
<dbReference type="Gene3D" id="2.60.120.560">
    <property type="entry name" value="Exo-inulinase, domain 1"/>
    <property type="match status" value="1"/>
</dbReference>
<gene>
    <name evidence="8" type="primary">sacC_1</name>
    <name evidence="8" type="ORF">ADICEAN_00121</name>
</gene>
<proteinExistence type="inferred from homology"/>
<reference evidence="8 9" key="1">
    <citation type="journal article" date="2013" name="Genome Announc.">
        <title>Draft Genome Sequence of Cesiribacter andamanensis Strain AMV16T, Isolated from a Soil Sample from a Mud Volcano in the Andaman Islands, India.</title>
        <authorList>
            <person name="Shivaji S."/>
            <person name="Ara S."/>
            <person name="Begum Z."/>
            <person name="Srinivas T.N."/>
            <person name="Singh A."/>
            <person name="Kumar Pinnaka A."/>
        </authorList>
    </citation>
    <scope>NUCLEOTIDE SEQUENCE [LARGE SCALE GENOMIC DNA]</scope>
    <source>
        <strain evidence="8 9">AMV16</strain>
    </source>
</reference>
<dbReference type="Proteomes" id="UP000011910">
    <property type="component" value="Unassembled WGS sequence"/>
</dbReference>
<dbReference type="InterPro" id="IPR013148">
    <property type="entry name" value="Glyco_hydro_32_N"/>
</dbReference>
<dbReference type="PROSITE" id="PS00609">
    <property type="entry name" value="GLYCOSYL_HYDROL_F32"/>
    <property type="match status" value="1"/>
</dbReference>
<evidence type="ECO:0000256" key="2">
    <source>
        <dbReference type="ARBA" id="ARBA00022801"/>
    </source>
</evidence>
<keyword evidence="5" id="KW-0732">Signal</keyword>
<dbReference type="InterPro" id="IPR023296">
    <property type="entry name" value="Glyco_hydro_beta-prop_sf"/>
</dbReference>
<dbReference type="AlphaFoldDB" id="M7P274"/>
<comment type="caution">
    <text evidence="8">The sequence shown here is derived from an EMBL/GenBank/DDBJ whole genome shotgun (WGS) entry which is preliminary data.</text>
</comment>
<comment type="similarity">
    <text evidence="1 4">Belongs to the glycosyl hydrolase 32 family.</text>
</comment>